<protein>
    <submittedName>
        <fullName evidence="2">Uncharacterized protein</fullName>
    </submittedName>
</protein>
<evidence type="ECO:0000313" key="1">
    <source>
        <dbReference type="EMBL" id="XCD05920.1"/>
    </source>
</evidence>
<organism evidence="2">
    <name type="scientific">Dulem virus 62</name>
    <dbReference type="NCBI Taxonomy" id="3145773"/>
    <lineage>
        <taxon>Viruses</taxon>
        <taxon>Monodnaviria</taxon>
        <taxon>Loebvirae</taxon>
        <taxon>Hofneiviricota</taxon>
        <taxon>Faserviricetes</taxon>
        <taxon>Tubulavirales</taxon>
        <taxon>Inoviridae</taxon>
        <taxon>Inovirus</taxon>
    </lineage>
</organism>
<proteinExistence type="predicted"/>
<evidence type="ECO:0000313" key="2">
    <source>
        <dbReference type="EMBL" id="XCD06620.1"/>
    </source>
</evidence>
<dbReference type="EMBL" id="PP511609">
    <property type="protein sequence ID" value="XCD05920.1"/>
    <property type="molecule type" value="Genomic_DNA"/>
</dbReference>
<accession>A0AAU8B507</accession>
<reference evidence="2" key="1">
    <citation type="submission" date="2024-03" db="EMBL/GenBank/DDBJ databases">
        <title>Diverse circular DNA viruses in blood, oral, and fecal samples of captive lemurs.</title>
        <authorList>
            <person name="Paietta E.N."/>
            <person name="Kraberger S."/>
            <person name="Lund M.C."/>
            <person name="Custer J.M."/>
            <person name="Vargas K.M."/>
            <person name="Ehmke E.E."/>
            <person name="Yoder A.D."/>
            <person name="Varsani A."/>
        </authorList>
    </citation>
    <scope>NUCLEOTIDE SEQUENCE</scope>
    <source>
        <strain evidence="1">Duke_24SS_13</strain>
        <strain evidence="2">Duke_25SF_104</strain>
    </source>
</reference>
<dbReference type="EMBL" id="PP511692">
    <property type="protein sequence ID" value="XCD06620.1"/>
    <property type="molecule type" value="Genomic_DNA"/>
</dbReference>
<name>A0AAU8B507_9VIRU</name>
<sequence length="81" mass="9339">MPQYTKSEIESLGYQNGWSFGKYTMQVQIDDELLSVLDNCHEAFVTYFSSYKTGVVAGMSETVRSTQFFEYCAESEDEEDF</sequence>